<feature type="transmembrane region" description="Helical" evidence="1">
    <location>
        <begin position="30"/>
        <end position="48"/>
    </location>
</feature>
<evidence type="ECO:0000256" key="1">
    <source>
        <dbReference type="SAM" id="Phobius"/>
    </source>
</evidence>
<proteinExistence type="predicted"/>
<accession>A0A381Z140</accession>
<keyword evidence="1" id="KW-0812">Transmembrane</keyword>
<reference evidence="2" key="1">
    <citation type="submission" date="2018-05" db="EMBL/GenBank/DDBJ databases">
        <authorList>
            <person name="Lanie J.A."/>
            <person name="Ng W.-L."/>
            <person name="Kazmierczak K.M."/>
            <person name="Andrzejewski T.M."/>
            <person name="Davidsen T.M."/>
            <person name="Wayne K.J."/>
            <person name="Tettelin H."/>
            <person name="Glass J.I."/>
            <person name="Rusch D."/>
            <person name="Podicherti R."/>
            <person name="Tsui H.-C.T."/>
            <person name="Winkler M.E."/>
        </authorList>
    </citation>
    <scope>NUCLEOTIDE SEQUENCE</scope>
</reference>
<name>A0A381Z140_9ZZZZ</name>
<keyword evidence="1" id="KW-0472">Membrane</keyword>
<sequence length="49" mass="5244">MSKGWFTLVAVFAISIALITGGFIKGRPELVLGGAGLGVFLYLVRNYLN</sequence>
<evidence type="ECO:0000313" key="2">
    <source>
        <dbReference type="EMBL" id="SVA82919.1"/>
    </source>
</evidence>
<dbReference type="EMBL" id="UINC01019565">
    <property type="protein sequence ID" value="SVA82919.1"/>
    <property type="molecule type" value="Genomic_DNA"/>
</dbReference>
<feature type="transmembrane region" description="Helical" evidence="1">
    <location>
        <begin position="5"/>
        <end position="24"/>
    </location>
</feature>
<keyword evidence="1" id="KW-1133">Transmembrane helix</keyword>
<organism evidence="2">
    <name type="scientific">marine metagenome</name>
    <dbReference type="NCBI Taxonomy" id="408172"/>
    <lineage>
        <taxon>unclassified sequences</taxon>
        <taxon>metagenomes</taxon>
        <taxon>ecological metagenomes</taxon>
    </lineage>
</organism>
<dbReference type="AlphaFoldDB" id="A0A381Z140"/>
<protein>
    <submittedName>
        <fullName evidence="2">Uncharacterized protein</fullName>
    </submittedName>
</protein>
<gene>
    <name evidence="2" type="ORF">METZ01_LOCUS135773</name>
</gene>